<evidence type="ECO:0000256" key="1">
    <source>
        <dbReference type="SAM" id="MobiDB-lite"/>
    </source>
</evidence>
<proteinExistence type="predicted"/>
<feature type="compositionally biased region" description="Polar residues" evidence="1">
    <location>
        <begin position="402"/>
        <end position="420"/>
    </location>
</feature>
<dbReference type="Proteomes" id="UP000747542">
    <property type="component" value="Unassembled WGS sequence"/>
</dbReference>
<accession>A0A8J5K075</accession>
<dbReference type="AlphaFoldDB" id="A0A8J5K075"/>
<feature type="compositionally biased region" description="Low complexity" evidence="1">
    <location>
        <begin position="421"/>
        <end position="432"/>
    </location>
</feature>
<reference evidence="2" key="1">
    <citation type="journal article" date="2021" name="Sci. Adv.">
        <title>The American lobster genome reveals insights on longevity, neural, and immune adaptations.</title>
        <authorList>
            <person name="Polinski J.M."/>
            <person name="Zimin A.V."/>
            <person name="Clark K.F."/>
            <person name="Kohn A.B."/>
            <person name="Sadowski N."/>
            <person name="Timp W."/>
            <person name="Ptitsyn A."/>
            <person name="Khanna P."/>
            <person name="Romanova D.Y."/>
            <person name="Williams P."/>
            <person name="Greenwood S.J."/>
            <person name="Moroz L.L."/>
            <person name="Walt D.R."/>
            <person name="Bodnar A.G."/>
        </authorList>
    </citation>
    <scope>NUCLEOTIDE SEQUENCE</scope>
    <source>
        <strain evidence="2">GMGI-L3</strain>
    </source>
</reference>
<organism evidence="2 3">
    <name type="scientific">Homarus americanus</name>
    <name type="common">American lobster</name>
    <dbReference type="NCBI Taxonomy" id="6706"/>
    <lineage>
        <taxon>Eukaryota</taxon>
        <taxon>Metazoa</taxon>
        <taxon>Ecdysozoa</taxon>
        <taxon>Arthropoda</taxon>
        <taxon>Crustacea</taxon>
        <taxon>Multicrustacea</taxon>
        <taxon>Malacostraca</taxon>
        <taxon>Eumalacostraca</taxon>
        <taxon>Eucarida</taxon>
        <taxon>Decapoda</taxon>
        <taxon>Pleocyemata</taxon>
        <taxon>Astacidea</taxon>
        <taxon>Nephropoidea</taxon>
        <taxon>Nephropidae</taxon>
        <taxon>Homarus</taxon>
    </lineage>
</organism>
<sequence>MDPWVVLKVTFPGSSCGVLIGMQPSARLQPQRVYVFLGTPSRDAYQELDTRVFTASSAAPPPFSSSQYLFLPFLPYTLSHLPSLLSYTFRSTLKSPPSPPSLHSVASLPLPYTQSPPSPFPTLSCLPPPSPTLSRLPPSPFPTLSRLPPFPTPSRLPTPLPYTPSSLAGTRGRVNAAQQPVWRSSGLVYLVRRTPPTPHSTYTYATLDAHLPTPHSTQTSLRHTRRTPAYAAYYILLSIFNSDGWSVVVAGDDSSPSLVKAAVLLINLPRLDSPPVSTTRHSSPSSHCPATCLTMAWSRDDLMDLFQQYLEGNLVGMIGLDMLCGAECFEGPDVGEGGPPTHALLYRGGVVTVIKANSTGLTSRGLTPYPHVNLTTEHALTVTRTLATLHANTCIEQEKLNKNSQSASATQMRNTESEILSTASTTTGTGESSTKEKIDTSSDNPVERVCVKDKWTAQISQLEIVESNLSIMVDTLQSSGSNERTVRRLEALQSDLPTLTQFLRFASAMQTCKIPSVGPVCVGDIWIKPQDEEEDIVAIRLRGGPELESPPLRDAAWVWLTLLGADTLRDRYMELCDDYCNAFNKVLLRQDVTSRVEEIGYFDVMRDLGENFLHAFMTIIHKFVFSGTWFFDRQLHTDEGLQALVDVISFLVDNGIVGSIFVI</sequence>
<gene>
    <name evidence="2" type="ORF">Hamer_G021738</name>
</gene>
<evidence type="ECO:0000313" key="3">
    <source>
        <dbReference type="Proteomes" id="UP000747542"/>
    </source>
</evidence>
<dbReference type="EMBL" id="JAHLQT010021942">
    <property type="protein sequence ID" value="KAG7166921.1"/>
    <property type="molecule type" value="Genomic_DNA"/>
</dbReference>
<keyword evidence="3" id="KW-1185">Reference proteome</keyword>
<feature type="compositionally biased region" description="Basic and acidic residues" evidence="1">
    <location>
        <begin position="433"/>
        <end position="442"/>
    </location>
</feature>
<name>A0A8J5K075_HOMAM</name>
<evidence type="ECO:0000313" key="2">
    <source>
        <dbReference type="EMBL" id="KAG7166921.1"/>
    </source>
</evidence>
<comment type="caution">
    <text evidence="2">The sequence shown here is derived from an EMBL/GenBank/DDBJ whole genome shotgun (WGS) entry which is preliminary data.</text>
</comment>
<protein>
    <submittedName>
        <fullName evidence="2">Uncharacterized protein</fullName>
    </submittedName>
</protein>
<feature type="region of interest" description="Disordered" evidence="1">
    <location>
        <begin position="401"/>
        <end position="442"/>
    </location>
</feature>